<gene>
    <name evidence="3" type="ORF">TRFO_32605</name>
</gene>
<dbReference type="VEuPathDB" id="TrichDB:TRFO_32605"/>
<dbReference type="GO" id="GO:0005829">
    <property type="term" value="C:cytosol"/>
    <property type="evidence" value="ECO:0007669"/>
    <property type="project" value="TreeGrafter"/>
</dbReference>
<evidence type="ECO:0000256" key="1">
    <source>
        <dbReference type="SAM" id="MobiDB-lite"/>
    </source>
</evidence>
<dbReference type="AlphaFoldDB" id="A0A1J4JSZ3"/>
<dbReference type="RefSeq" id="XP_068353782.1">
    <property type="nucleotide sequence ID" value="XM_068508590.1"/>
</dbReference>
<dbReference type="GO" id="GO:0071944">
    <property type="term" value="C:cell periphery"/>
    <property type="evidence" value="ECO:0007669"/>
    <property type="project" value="TreeGrafter"/>
</dbReference>
<dbReference type="EMBL" id="MLAK01000945">
    <property type="protein sequence ID" value="OHT00646.1"/>
    <property type="molecule type" value="Genomic_DNA"/>
</dbReference>
<name>A0A1J4JSZ3_9EUKA</name>
<dbReference type="GO" id="GO:0016807">
    <property type="term" value="F:cysteine-type carboxypeptidase activity"/>
    <property type="evidence" value="ECO:0007669"/>
    <property type="project" value="TreeGrafter"/>
</dbReference>
<feature type="region of interest" description="Disordered" evidence="1">
    <location>
        <begin position="300"/>
        <end position="333"/>
    </location>
</feature>
<dbReference type="GO" id="GO:1990380">
    <property type="term" value="F:K48-linked deubiquitinase activity"/>
    <property type="evidence" value="ECO:0007669"/>
    <property type="project" value="InterPro"/>
</dbReference>
<accession>A0A1J4JSZ3</accession>
<protein>
    <recommendedName>
        <fullName evidence="2">MINDY deubiquitinase domain-containing protein</fullName>
    </recommendedName>
</protein>
<evidence type="ECO:0000259" key="2">
    <source>
        <dbReference type="Pfam" id="PF04424"/>
    </source>
</evidence>
<sequence>MTHEEIEFNTRTFFYEPLSKNITILMQSSNGPCMLIAIFNCLVLRNQLEIQPGKYSTSVIISYIYSICPTIENLNLDMLVSGYNINPIFSACTDFKDYPRFLEYLKIPMYHGMLPDPTTAVFPLVSELDYESFSIQALESFSSSSFNLLEKESLLAFFDVIQRQVTQFGLDVVETAMKNNDVAIFFRSNHFSVLIKHMNRVFSLITDESYLSSNCIWETLPSEKGESKYFDQDFILASLNNEIPKKTQPAQQKQTPNYGNTTMNNYPANNTQNIHHQNNHHQTNHRQNLLINQQQNPKTVHKPAVISTTNSKPPKNIRKKKKHHKNDDFCVIA</sequence>
<dbReference type="Proteomes" id="UP000179807">
    <property type="component" value="Unassembled WGS sequence"/>
</dbReference>
<dbReference type="OrthoDB" id="10261212at2759"/>
<organism evidence="3 4">
    <name type="scientific">Tritrichomonas foetus</name>
    <dbReference type="NCBI Taxonomy" id="1144522"/>
    <lineage>
        <taxon>Eukaryota</taxon>
        <taxon>Metamonada</taxon>
        <taxon>Parabasalia</taxon>
        <taxon>Tritrichomonadida</taxon>
        <taxon>Tritrichomonadidae</taxon>
        <taxon>Tritrichomonas</taxon>
    </lineage>
</organism>
<dbReference type="Pfam" id="PF04424">
    <property type="entry name" value="MINDY_DUB"/>
    <property type="match status" value="1"/>
</dbReference>
<proteinExistence type="predicted"/>
<keyword evidence="4" id="KW-1185">Reference proteome</keyword>
<dbReference type="InterPro" id="IPR033979">
    <property type="entry name" value="MINDY_domain"/>
</dbReference>
<dbReference type="InterPro" id="IPR007518">
    <property type="entry name" value="MINDY"/>
</dbReference>
<dbReference type="PANTHER" id="PTHR18063">
    <property type="entry name" value="NF-E2 INDUCIBLE PROTEIN"/>
    <property type="match status" value="1"/>
</dbReference>
<evidence type="ECO:0000313" key="3">
    <source>
        <dbReference type="EMBL" id="OHT00646.1"/>
    </source>
</evidence>
<feature type="domain" description="MINDY deubiquitinase" evidence="2">
    <location>
        <begin position="8"/>
        <end position="234"/>
    </location>
</feature>
<dbReference type="GeneID" id="94843294"/>
<evidence type="ECO:0000313" key="4">
    <source>
        <dbReference type="Proteomes" id="UP000179807"/>
    </source>
</evidence>
<comment type="caution">
    <text evidence="3">The sequence shown here is derived from an EMBL/GenBank/DDBJ whole genome shotgun (WGS) entry which is preliminary data.</text>
</comment>
<dbReference type="GO" id="GO:0004843">
    <property type="term" value="F:cysteine-type deubiquitinase activity"/>
    <property type="evidence" value="ECO:0007669"/>
    <property type="project" value="InterPro"/>
</dbReference>
<dbReference type="GO" id="GO:0071108">
    <property type="term" value="P:protein K48-linked deubiquitination"/>
    <property type="evidence" value="ECO:0007669"/>
    <property type="project" value="TreeGrafter"/>
</dbReference>
<reference evidence="3" key="1">
    <citation type="submission" date="2016-10" db="EMBL/GenBank/DDBJ databases">
        <authorList>
            <person name="Benchimol M."/>
            <person name="Almeida L.G."/>
            <person name="Vasconcelos A.T."/>
            <person name="Perreira-Neves A."/>
            <person name="Rosa I.A."/>
            <person name="Tasca T."/>
            <person name="Bogo M.R."/>
            <person name="de Souza W."/>
        </authorList>
    </citation>
    <scope>NUCLEOTIDE SEQUENCE [LARGE SCALE GENOMIC DNA]</scope>
    <source>
        <strain evidence="3">K</strain>
    </source>
</reference>
<feature type="compositionally biased region" description="Basic residues" evidence="1">
    <location>
        <begin position="315"/>
        <end position="324"/>
    </location>
</feature>
<dbReference type="PANTHER" id="PTHR18063:SF6">
    <property type="entry name" value="UBIQUITIN CARBOXYL-TERMINAL HYDROLASE"/>
    <property type="match status" value="1"/>
</dbReference>